<dbReference type="AlphaFoldDB" id="A0AAV4NR58"/>
<evidence type="ECO:0000313" key="2">
    <source>
        <dbReference type="Proteomes" id="UP001054945"/>
    </source>
</evidence>
<organism evidence="1 2">
    <name type="scientific">Caerostris extrusa</name>
    <name type="common">Bark spider</name>
    <name type="synonym">Caerostris bankana</name>
    <dbReference type="NCBI Taxonomy" id="172846"/>
    <lineage>
        <taxon>Eukaryota</taxon>
        <taxon>Metazoa</taxon>
        <taxon>Ecdysozoa</taxon>
        <taxon>Arthropoda</taxon>
        <taxon>Chelicerata</taxon>
        <taxon>Arachnida</taxon>
        <taxon>Araneae</taxon>
        <taxon>Araneomorphae</taxon>
        <taxon>Entelegynae</taxon>
        <taxon>Araneoidea</taxon>
        <taxon>Araneidae</taxon>
        <taxon>Caerostris</taxon>
    </lineage>
</organism>
<sequence length="112" mass="13015">MLCRPPYRYTPSPTPLASHFQTSFHYYRASKTNYTKKRIGKRDRELVEGFRRISLNVGIIEGSVRFRAVCSVLIELEYADERSSRMLFGDLSFSQLTGQLIDVKNFKCPPIF</sequence>
<protein>
    <submittedName>
        <fullName evidence="1">Uncharacterized protein</fullName>
    </submittedName>
</protein>
<name>A0AAV4NR58_CAEEX</name>
<keyword evidence="2" id="KW-1185">Reference proteome</keyword>
<reference evidence="1 2" key="1">
    <citation type="submission" date="2021-06" db="EMBL/GenBank/DDBJ databases">
        <title>Caerostris extrusa draft genome.</title>
        <authorList>
            <person name="Kono N."/>
            <person name="Arakawa K."/>
        </authorList>
    </citation>
    <scope>NUCLEOTIDE SEQUENCE [LARGE SCALE GENOMIC DNA]</scope>
</reference>
<dbReference type="EMBL" id="BPLR01003563">
    <property type="protein sequence ID" value="GIX86069.1"/>
    <property type="molecule type" value="Genomic_DNA"/>
</dbReference>
<comment type="caution">
    <text evidence="1">The sequence shown here is derived from an EMBL/GenBank/DDBJ whole genome shotgun (WGS) entry which is preliminary data.</text>
</comment>
<gene>
    <name evidence="1" type="ORF">CEXT_751601</name>
</gene>
<dbReference type="Proteomes" id="UP001054945">
    <property type="component" value="Unassembled WGS sequence"/>
</dbReference>
<evidence type="ECO:0000313" key="1">
    <source>
        <dbReference type="EMBL" id="GIX86069.1"/>
    </source>
</evidence>
<accession>A0AAV4NR58</accession>
<proteinExistence type="predicted"/>